<evidence type="ECO:0000259" key="4">
    <source>
        <dbReference type="Pfam" id="PF00155"/>
    </source>
</evidence>
<accession>A0ABQ3L159</accession>
<dbReference type="PANTHER" id="PTHR13693:SF100">
    <property type="entry name" value="8-AMINO-7-OXONONANOATE SYNTHASE"/>
    <property type="match status" value="1"/>
</dbReference>
<keyword evidence="3" id="KW-0663">Pyridoxal phosphate</keyword>
<dbReference type="Proteomes" id="UP000659697">
    <property type="component" value="Unassembled WGS sequence"/>
</dbReference>
<dbReference type="InterPro" id="IPR015421">
    <property type="entry name" value="PyrdxlP-dep_Trfase_major"/>
</dbReference>
<proteinExistence type="predicted"/>
<gene>
    <name evidence="5" type="primary">bioF</name>
    <name evidence="5" type="ORF">GCM10010919_28800</name>
</gene>
<name>A0ABQ3L159_9ALTE</name>
<evidence type="ECO:0000313" key="6">
    <source>
        <dbReference type="Proteomes" id="UP000659697"/>
    </source>
</evidence>
<comment type="caution">
    <text evidence="5">The sequence shown here is derived from an EMBL/GenBank/DDBJ whole genome shotgun (WGS) entry which is preliminary data.</text>
</comment>
<dbReference type="InterPro" id="IPR004839">
    <property type="entry name" value="Aminotransferase_I/II_large"/>
</dbReference>
<dbReference type="InterPro" id="IPR050087">
    <property type="entry name" value="AON_synthase_class-II"/>
</dbReference>
<evidence type="ECO:0000256" key="1">
    <source>
        <dbReference type="ARBA" id="ARBA00001933"/>
    </source>
</evidence>
<organism evidence="5 6">
    <name type="scientific">Alishewanella longhuensis</name>
    <dbReference type="NCBI Taxonomy" id="1091037"/>
    <lineage>
        <taxon>Bacteria</taxon>
        <taxon>Pseudomonadati</taxon>
        <taxon>Pseudomonadota</taxon>
        <taxon>Gammaproteobacteria</taxon>
        <taxon>Alteromonadales</taxon>
        <taxon>Alteromonadaceae</taxon>
        <taxon>Alishewanella</taxon>
    </lineage>
</organism>
<dbReference type="EMBL" id="BNAO01000008">
    <property type="protein sequence ID" value="GHG74942.1"/>
    <property type="molecule type" value="Genomic_DNA"/>
</dbReference>
<dbReference type="RefSeq" id="WP_189433733.1">
    <property type="nucleotide sequence ID" value="NZ_BNAO01000008.1"/>
</dbReference>
<evidence type="ECO:0000256" key="3">
    <source>
        <dbReference type="ARBA" id="ARBA00022898"/>
    </source>
</evidence>
<comment type="cofactor">
    <cofactor evidence="1">
        <name>pyridoxal 5'-phosphate</name>
        <dbReference type="ChEBI" id="CHEBI:597326"/>
    </cofactor>
</comment>
<keyword evidence="6" id="KW-1185">Reference proteome</keyword>
<evidence type="ECO:0000256" key="2">
    <source>
        <dbReference type="ARBA" id="ARBA00022679"/>
    </source>
</evidence>
<dbReference type="Gene3D" id="3.90.1150.10">
    <property type="entry name" value="Aspartate Aminotransferase, domain 1"/>
    <property type="match status" value="1"/>
</dbReference>
<dbReference type="InterPro" id="IPR015422">
    <property type="entry name" value="PyrdxlP-dep_Trfase_small"/>
</dbReference>
<reference evidence="6" key="1">
    <citation type="journal article" date="2019" name="Int. J. Syst. Evol. Microbiol.">
        <title>The Global Catalogue of Microorganisms (GCM) 10K type strain sequencing project: providing services to taxonomists for standard genome sequencing and annotation.</title>
        <authorList>
            <consortium name="The Broad Institute Genomics Platform"/>
            <consortium name="The Broad Institute Genome Sequencing Center for Infectious Disease"/>
            <person name="Wu L."/>
            <person name="Ma J."/>
        </authorList>
    </citation>
    <scope>NUCLEOTIDE SEQUENCE [LARGE SCALE GENOMIC DNA]</scope>
    <source>
        <strain evidence="6">CGMCC 1.7003</strain>
    </source>
</reference>
<dbReference type="InterPro" id="IPR015424">
    <property type="entry name" value="PyrdxlP-dep_Trfase"/>
</dbReference>
<dbReference type="Pfam" id="PF00155">
    <property type="entry name" value="Aminotran_1_2"/>
    <property type="match status" value="1"/>
</dbReference>
<evidence type="ECO:0000313" key="5">
    <source>
        <dbReference type="EMBL" id="GHG74942.1"/>
    </source>
</evidence>
<dbReference type="SUPFAM" id="SSF53383">
    <property type="entry name" value="PLP-dependent transferases"/>
    <property type="match status" value="1"/>
</dbReference>
<protein>
    <submittedName>
        <fullName evidence="5">8-amino-7-oxononanoate synthase</fullName>
    </submittedName>
</protein>
<feature type="domain" description="Aminotransferase class I/classII large" evidence="4">
    <location>
        <begin position="40"/>
        <end position="381"/>
    </location>
</feature>
<dbReference type="Gene3D" id="3.40.640.10">
    <property type="entry name" value="Type I PLP-dependent aspartate aminotransferase-like (Major domain)"/>
    <property type="match status" value="1"/>
</dbReference>
<keyword evidence="2" id="KW-0808">Transferase</keyword>
<sequence length="388" mass="41658">MQLARLQQALAARQQAGLRRQSQAFTQVQGRLLHCNGKAYLNFSANDYLDLASDKLLQGALAEGASRYGVGSTGSPLVTGHHSAHADLTAQLAEWLGFERVLLFSSGFAANQTMLGSLAAESDLLLLDKLSHASLIDAALQHKGRFKRFAHNDLAALSRLLPAIPGADSHSLVVTEGVFSMDGDSPDLTAMARLCAEQDAALLLDDAHGLGVLGEEGRGSWFAQGLKPTDLYCYMANFGKALGVGGAFLAGRKTLIDYIEQFGRHYIYSTALSPALCCAVSKSIELVRTEQWRRDKLYDNIALFQQRAAAAGLPCLAATGAIQAVMLGNSEHAVAVSQQLREQGIWLTAIRPPTVPPGTARLRVTLSASQQPADIEYLIKMLQQALLC</sequence>
<dbReference type="PANTHER" id="PTHR13693">
    <property type="entry name" value="CLASS II AMINOTRANSFERASE/8-AMINO-7-OXONONANOATE SYNTHASE"/>
    <property type="match status" value="1"/>
</dbReference>